<dbReference type="Gene3D" id="3.40.630.30">
    <property type="match status" value="1"/>
</dbReference>
<sequence>MASGIIPFEDQHYDELVAIWYRAVRQTHTFLAEADFEFYHRLVREGALKAAELWVEVDEGRKPRGFIGLEGAKIEMLFVDPGHFGRGIGTRLIRYAEARKGGDLQVDVNEQNEGARLFYSRYGFVQTGRSERDASGRPYPLLHMALNR</sequence>
<evidence type="ECO:0000313" key="5">
    <source>
        <dbReference type="Proteomes" id="UP000247476"/>
    </source>
</evidence>
<dbReference type="EMBL" id="QJVJ01000008">
    <property type="protein sequence ID" value="PYI53141.1"/>
    <property type="molecule type" value="Genomic_DNA"/>
</dbReference>
<evidence type="ECO:0000259" key="3">
    <source>
        <dbReference type="PROSITE" id="PS51186"/>
    </source>
</evidence>
<organism evidence="4 5">
    <name type="scientific">Paenibacillus flagellatus</name>
    <dbReference type="NCBI Taxonomy" id="2211139"/>
    <lineage>
        <taxon>Bacteria</taxon>
        <taxon>Bacillati</taxon>
        <taxon>Bacillota</taxon>
        <taxon>Bacilli</taxon>
        <taxon>Bacillales</taxon>
        <taxon>Paenibacillaceae</taxon>
        <taxon>Paenibacillus</taxon>
    </lineage>
</organism>
<evidence type="ECO:0000256" key="1">
    <source>
        <dbReference type="ARBA" id="ARBA00022679"/>
    </source>
</evidence>
<name>A0A2V5K1X3_9BACL</name>
<keyword evidence="2" id="KW-0012">Acyltransferase</keyword>
<dbReference type="InterPro" id="IPR000182">
    <property type="entry name" value="GNAT_dom"/>
</dbReference>
<protein>
    <submittedName>
        <fullName evidence="4">GNAT family N-acetyltransferase</fullName>
    </submittedName>
</protein>
<comment type="caution">
    <text evidence="4">The sequence shown here is derived from an EMBL/GenBank/DDBJ whole genome shotgun (WGS) entry which is preliminary data.</text>
</comment>
<evidence type="ECO:0000256" key="2">
    <source>
        <dbReference type="ARBA" id="ARBA00023315"/>
    </source>
</evidence>
<gene>
    <name evidence="4" type="ORF">DLM86_19320</name>
</gene>
<dbReference type="InterPro" id="IPR016181">
    <property type="entry name" value="Acyl_CoA_acyltransferase"/>
</dbReference>
<dbReference type="OrthoDB" id="9789605at2"/>
<dbReference type="Pfam" id="PF13508">
    <property type="entry name" value="Acetyltransf_7"/>
    <property type="match status" value="1"/>
</dbReference>
<dbReference type="SUPFAM" id="SSF55729">
    <property type="entry name" value="Acyl-CoA N-acyltransferases (Nat)"/>
    <property type="match status" value="1"/>
</dbReference>
<keyword evidence="1 4" id="KW-0808">Transferase</keyword>
<dbReference type="GO" id="GO:0016747">
    <property type="term" value="F:acyltransferase activity, transferring groups other than amino-acyl groups"/>
    <property type="evidence" value="ECO:0007669"/>
    <property type="project" value="InterPro"/>
</dbReference>
<dbReference type="PROSITE" id="PS51186">
    <property type="entry name" value="GNAT"/>
    <property type="match status" value="1"/>
</dbReference>
<keyword evidence="5" id="KW-1185">Reference proteome</keyword>
<dbReference type="CDD" id="cd04301">
    <property type="entry name" value="NAT_SF"/>
    <property type="match status" value="1"/>
</dbReference>
<dbReference type="PANTHER" id="PTHR43800">
    <property type="entry name" value="PEPTIDYL-LYSINE N-ACETYLTRANSFERASE YJAB"/>
    <property type="match status" value="1"/>
</dbReference>
<dbReference type="RefSeq" id="WP_110841690.1">
    <property type="nucleotide sequence ID" value="NZ_QJVJ01000008.1"/>
</dbReference>
<dbReference type="Proteomes" id="UP000247476">
    <property type="component" value="Unassembled WGS sequence"/>
</dbReference>
<evidence type="ECO:0000313" key="4">
    <source>
        <dbReference type="EMBL" id="PYI53141.1"/>
    </source>
</evidence>
<dbReference type="AlphaFoldDB" id="A0A2V5K1X3"/>
<reference evidence="4 5" key="1">
    <citation type="submission" date="2018-05" db="EMBL/GenBank/DDBJ databases">
        <title>Paenibacillus flagellatus sp. nov., isolated from selenium mineral soil.</title>
        <authorList>
            <person name="Dai X."/>
        </authorList>
    </citation>
    <scope>NUCLEOTIDE SEQUENCE [LARGE SCALE GENOMIC DNA]</scope>
    <source>
        <strain evidence="4 5">DXL2</strain>
    </source>
</reference>
<dbReference type="PANTHER" id="PTHR43800:SF1">
    <property type="entry name" value="PEPTIDYL-LYSINE N-ACETYLTRANSFERASE YJAB"/>
    <property type="match status" value="1"/>
</dbReference>
<proteinExistence type="predicted"/>
<feature type="domain" description="N-acetyltransferase" evidence="3">
    <location>
        <begin position="3"/>
        <end position="148"/>
    </location>
</feature>
<accession>A0A2V5K1X3</accession>